<reference evidence="1 2" key="1">
    <citation type="submission" date="2018-11" db="EMBL/GenBank/DDBJ databases">
        <title>Genome sequencing of Paenibacillus lentus DSM25539(T).</title>
        <authorList>
            <person name="Kook J.-K."/>
            <person name="Park S.-N."/>
            <person name="Lim Y.K."/>
        </authorList>
    </citation>
    <scope>NUCLEOTIDE SEQUENCE [LARGE SCALE GENOMIC DNA]</scope>
    <source>
        <strain evidence="1 2">DSM 25539</strain>
    </source>
</reference>
<evidence type="ECO:0000313" key="1">
    <source>
        <dbReference type="EMBL" id="AZK47111.1"/>
    </source>
</evidence>
<sequence>MSLGLNKLEAIELPKPKYLDASSNEQDVDLKVTLSSEHSYEFENTTNLIKTYFKKNISEYAPVKVDIGDHFFEWTPFGVGFADEQGNEDWFGRINDAEAEIDDNKVIYKDLLLGIDDEFIVNAGELKHNTILNSKPVYNHTLPGKQINVVVDGIIDFSTDINMFVDGTIQKDEFETSSEIQFRDSSGDIVFTLPPPVAYEINGSATTQCMYKVIKIGNVISLKIFTPYEWIEDASRAYPVAIDPTLRYISTAGMPTGAIHFSSWSENGDFFALGYNYTTSAYKFDPLTNTVTELNPPQGGYGRTEFVNFAPNGKYILVASHITSGADLRIFSYNTLEQGFTNLISHEPSTGYNIAAFFNKNNRIVYSNNYSIVFQDFDIENGIFLPNKTSSGIPYRVSKIAVSKNDKYLLRIEVLGDKFKINSIVNGSMGPAISLPSGLAASRINDFDLSSDEKFIAFALTAHPYFCVCPFDENAGVIGDPIFPNTPLDMPGVKISFSKKMNYLVVAKNSSSSSERALTIYKFNKESAYIGDQIHIDPNLPQPTTGNGYPITSINFSPTGEHLIVTKHYYTTTPANFFLYKFFYEPENNVFFKDPITEDYYSDNKGNTLMLIDFGTIVAGQTTSPKRILLENCYDYAVKNIQLSISNPSQDFRVELSESDLPFMPQQTLYFNQTLNPRESVPFYIRVTTTDQSQSGGMFEVLAKCDVV</sequence>
<gene>
    <name evidence="1" type="ORF">EIM92_13880</name>
</gene>
<dbReference type="KEGG" id="plen:EIM92_13880"/>
<evidence type="ECO:0000313" key="2">
    <source>
        <dbReference type="Proteomes" id="UP000273145"/>
    </source>
</evidence>
<dbReference type="Proteomes" id="UP000273145">
    <property type="component" value="Chromosome"/>
</dbReference>
<organism evidence="1 2">
    <name type="scientific">Paenibacillus lentus</name>
    <dbReference type="NCBI Taxonomy" id="1338368"/>
    <lineage>
        <taxon>Bacteria</taxon>
        <taxon>Bacillati</taxon>
        <taxon>Bacillota</taxon>
        <taxon>Bacilli</taxon>
        <taxon>Bacillales</taxon>
        <taxon>Paenibacillaceae</taxon>
        <taxon>Paenibacillus</taxon>
    </lineage>
</organism>
<dbReference type="SUPFAM" id="SSF82171">
    <property type="entry name" value="DPP6 N-terminal domain-like"/>
    <property type="match status" value="1"/>
</dbReference>
<name>A0A3Q8SBW1_9BACL</name>
<dbReference type="RefSeq" id="WP_125083149.1">
    <property type="nucleotide sequence ID" value="NZ_CP034248.1"/>
</dbReference>
<dbReference type="OrthoDB" id="2476831at2"/>
<proteinExistence type="predicted"/>
<protein>
    <recommendedName>
        <fullName evidence="3">WD40 repeat domain-containing protein</fullName>
    </recommendedName>
</protein>
<dbReference type="EMBL" id="CP034248">
    <property type="protein sequence ID" value="AZK47111.1"/>
    <property type="molecule type" value="Genomic_DNA"/>
</dbReference>
<evidence type="ECO:0008006" key="3">
    <source>
        <dbReference type="Google" id="ProtNLM"/>
    </source>
</evidence>
<dbReference type="AlphaFoldDB" id="A0A3Q8SBW1"/>
<keyword evidence="2" id="KW-1185">Reference proteome</keyword>
<accession>A0A3Q8SBW1</accession>